<dbReference type="RefSeq" id="WP_057623810.1">
    <property type="nucleotide sequence ID" value="NZ_LKHV02000001.1"/>
</dbReference>
<evidence type="ECO:0000313" key="2">
    <source>
        <dbReference type="EMBL" id="KRG19219.1"/>
    </source>
</evidence>
<dbReference type="EMBL" id="LKHV02000001">
    <property type="protein sequence ID" value="MCS5708833.1"/>
    <property type="molecule type" value="Genomic_DNA"/>
</dbReference>
<feature type="region of interest" description="Disordered" evidence="1">
    <location>
        <begin position="1"/>
        <end position="24"/>
    </location>
</feature>
<gene>
    <name evidence="2" type="ORF">CC99x_00741</name>
    <name evidence="3" type="ORF">CC99x_007935</name>
</gene>
<feature type="compositionally biased region" description="Basic and acidic residues" evidence="1">
    <location>
        <begin position="13"/>
        <end position="24"/>
    </location>
</feature>
<dbReference type="Proteomes" id="UP000051494">
    <property type="component" value="Unassembled WGS sequence"/>
</dbReference>
<organism evidence="2">
    <name type="scientific">Candidatus Berkiella cookevillensis</name>
    <dbReference type="NCBI Taxonomy" id="437022"/>
    <lineage>
        <taxon>Bacteria</taxon>
        <taxon>Pseudomonadati</taxon>
        <taxon>Pseudomonadota</taxon>
        <taxon>Gammaproteobacteria</taxon>
        <taxon>Candidatus Berkiellales</taxon>
        <taxon>Candidatus Berkiellaceae</taxon>
        <taxon>Candidatus Berkiella</taxon>
    </lineage>
</organism>
<evidence type="ECO:0000313" key="3">
    <source>
        <dbReference type="EMBL" id="MCS5708833.1"/>
    </source>
</evidence>
<sequence length="468" mass="51994">MSVNGSSSDSPDFTERKAYTQSDRKRTAVLSSSFVPEMPDIRKLEQALESVIAEITPPALKEKLETLYEKSKVRPGTAISALDDSIALIQFSEEEQAKINSLCSQKGTDKLNIFSNSKNATNNIFINKVMELHLADLRQIAKKGSNLKKERVAATQLQKKSSAMKPSGMKLSFSIDIVDIENKDMKFRLDAAYKVLDALMDPKDIEKLLDQSIKNYKPEFGNEIAIVRPIKDYDKAGTNYNILTNMYSQMLVRELNKLKETKYPELSGVSFVDEPVMTLTATSRTDATAYERILKQPFFEVADLAGRNIVINDDHVNAGGFTATLYAASQNLNANILAVSALTTHPHTDNLAPDPSVLDAIRQYTHEAEPDIDGYQRLNTALMQVGLTMEALTNREALTVLAIVMDGNNPEHEKAFIALDESIKKAEVLEGIDDDLRVILKQDPKKASDLAAQIEADMSSSKYARYSK</sequence>
<reference evidence="2" key="1">
    <citation type="submission" date="2015-09" db="EMBL/GenBank/DDBJ databases">
        <title>Draft Genome Sequences of Two Novel Amoeba-resistant Intranuclear Bacteria, Candidatus Berkiella cookevillensis and Candidatus Berkiella aquae.</title>
        <authorList>
            <person name="Mehari Y.T."/>
            <person name="Arivett B.A."/>
            <person name="Farone A.L."/>
            <person name="Gunderson J.H."/>
            <person name="Farone M.B."/>
        </authorList>
    </citation>
    <scope>NUCLEOTIDE SEQUENCE [LARGE SCALE GENOMIC DNA]</scope>
    <source>
        <strain evidence="2">CC99</strain>
    </source>
</reference>
<evidence type="ECO:0000313" key="4">
    <source>
        <dbReference type="Proteomes" id="UP000051494"/>
    </source>
</evidence>
<dbReference type="EMBL" id="LKHV01000003">
    <property type="protein sequence ID" value="KRG19219.1"/>
    <property type="molecule type" value="Genomic_DNA"/>
</dbReference>
<keyword evidence="4" id="KW-1185">Reference proteome</keyword>
<accession>A0A0Q9YT70</accession>
<reference evidence="3" key="3">
    <citation type="submission" date="2021-06" db="EMBL/GenBank/DDBJ databases">
        <title>Genomic Description and Analysis of Intracellular Bacteria, Candidatus Berkiella cookevillensis and Candidatus Berkiella aquae.</title>
        <authorList>
            <person name="Kidane D.T."/>
            <person name="Mehari Y.T."/>
            <person name="Rice F.C."/>
            <person name="Arivett B.A."/>
            <person name="Farone A.L."/>
            <person name="Berk S.G."/>
            <person name="Farone M.B."/>
        </authorList>
    </citation>
    <scope>NUCLEOTIDE SEQUENCE</scope>
    <source>
        <strain evidence="3">CC99</strain>
    </source>
</reference>
<dbReference type="OrthoDB" id="5649879at2"/>
<reference evidence="3" key="2">
    <citation type="journal article" date="2016" name="Genome Announc.">
        <title>Draft Genome Sequences of Two Novel Amoeba-Resistant Intranuclear Bacteria, 'Candidatus Berkiella cookevillensis' and 'Candidatus Berkiella aquae'.</title>
        <authorList>
            <person name="Mehari Y.T."/>
            <person name="Arivett B.A."/>
            <person name="Farone A.L."/>
            <person name="Gunderson J.H."/>
            <person name="Farone M.B."/>
        </authorList>
    </citation>
    <scope>NUCLEOTIDE SEQUENCE</scope>
    <source>
        <strain evidence="3">CC99</strain>
    </source>
</reference>
<dbReference type="AlphaFoldDB" id="A0A0Q9YT70"/>
<comment type="caution">
    <text evidence="2">The sequence shown here is derived from an EMBL/GenBank/DDBJ whole genome shotgun (WGS) entry which is preliminary data.</text>
</comment>
<dbReference type="STRING" id="437022.CC99x_00741"/>
<feature type="compositionally biased region" description="Polar residues" evidence="1">
    <location>
        <begin position="1"/>
        <end position="11"/>
    </location>
</feature>
<evidence type="ECO:0000256" key="1">
    <source>
        <dbReference type="SAM" id="MobiDB-lite"/>
    </source>
</evidence>
<protein>
    <submittedName>
        <fullName evidence="2">Uncharacterized protein</fullName>
    </submittedName>
</protein>
<name>A0A0Q9YT70_9GAMM</name>
<proteinExistence type="predicted"/>